<evidence type="ECO:0000256" key="6">
    <source>
        <dbReference type="ARBA" id="ARBA00023136"/>
    </source>
</evidence>
<comment type="caution">
    <text evidence="9">The sequence shown here is derived from an EMBL/GenBank/DDBJ whole genome shotgun (WGS) entry which is preliminary data.</text>
</comment>
<dbReference type="InterPro" id="IPR050901">
    <property type="entry name" value="BP-dep_ABC_trans_perm"/>
</dbReference>
<feature type="transmembrane region" description="Helical" evidence="7">
    <location>
        <begin position="244"/>
        <end position="268"/>
    </location>
</feature>
<accession>A0A937W5E4</accession>
<feature type="transmembrane region" description="Helical" evidence="7">
    <location>
        <begin position="188"/>
        <end position="211"/>
    </location>
</feature>
<comment type="subcellular location">
    <subcellularLocation>
        <location evidence="1 7">Cell membrane</location>
        <topology evidence="1 7">Multi-pass membrane protein</topology>
    </subcellularLocation>
</comment>
<name>A0A937W5E4_UNCTE</name>
<evidence type="ECO:0000256" key="5">
    <source>
        <dbReference type="ARBA" id="ARBA00022989"/>
    </source>
</evidence>
<keyword evidence="2 7" id="KW-0813">Transport</keyword>
<dbReference type="PANTHER" id="PTHR32243:SF18">
    <property type="entry name" value="INNER MEMBRANE ABC TRANSPORTER PERMEASE PROTEIN YCJP"/>
    <property type="match status" value="1"/>
</dbReference>
<feature type="transmembrane region" description="Helical" evidence="7">
    <location>
        <begin position="12"/>
        <end position="35"/>
    </location>
</feature>
<feature type="transmembrane region" description="Helical" evidence="7">
    <location>
        <begin position="80"/>
        <end position="101"/>
    </location>
</feature>
<dbReference type="PROSITE" id="PS50928">
    <property type="entry name" value="ABC_TM1"/>
    <property type="match status" value="1"/>
</dbReference>
<evidence type="ECO:0000259" key="8">
    <source>
        <dbReference type="PROSITE" id="PS50928"/>
    </source>
</evidence>
<dbReference type="SUPFAM" id="SSF161098">
    <property type="entry name" value="MetI-like"/>
    <property type="match status" value="1"/>
</dbReference>
<evidence type="ECO:0000313" key="9">
    <source>
        <dbReference type="EMBL" id="MBM3225759.1"/>
    </source>
</evidence>
<evidence type="ECO:0000256" key="2">
    <source>
        <dbReference type="ARBA" id="ARBA00022448"/>
    </source>
</evidence>
<evidence type="ECO:0000256" key="4">
    <source>
        <dbReference type="ARBA" id="ARBA00022692"/>
    </source>
</evidence>
<feature type="transmembrane region" description="Helical" evidence="7">
    <location>
        <begin position="113"/>
        <end position="136"/>
    </location>
</feature>
<feature type="transmembrane region" description="Helical" evidence="7">
    <location>
        <begin position="148"/>
        <end position="167"/>
    </location>
</feature>
<reference evidence="9" key="1">
    <citation type="submission" date="2019-03" db="EMBL/GenBank/DDBJ databases">
        <title>Lake Tanganyika Metagenome-Assembled Genomes (MAGs).</title>
        <authorList>
            <person name="Tran P."/>
        </authorList>
    </citation>
    <scope>NUCLEOTIDE SEQUENCE</scope>
    <source>
        <strain evidence="9">K_DeepCast_65m_m2_066</strain>
    </source>
</reference>
<dbReference type="InterPro" id="IPR000515">
    <property type="entry name" value="MetI-like"/>
</dbReference>
<feature type="domain" description="ABC transmembrane type-1" evidence="8">
    <location>
        <begin position="76"/>
        <end position="268"/>
    </location>
</feature>
<dbReference type="Proteomes" id="UP000712673">
    <property type="component" value="Unassembled WGS sequence"/>
</dbReference>
<dbReference type="GO" id="GO:0005886">
    <property type="term" value="C:plasma membrane"/>
    <property type="evidence" value="ECO:0007669"/>
    <property type="project" value="UniProtKB-SubCell"/>
</dbReference>
<dbReference type="Pfam" id="PF00528">
    <property type="entry name" value="BPD_transp_1"/>
    <property type="match status" value="1"/>
</dbReference>
<keyword evidence="4 7" id="KW-0812">Transmembrane</keyword>
<protein>
    <submittedName>
        <fullName evidence="9">Carbohydrate ABC transporter permease</fullName>
    </submittedName>
</protein>
<evidence type="ECO:0000256" key="7">
    <source>
        <dbReference type="RuleBase" id="RU363032"/>
    </source>
</evidence>
<keyword evidence="6 7" id="KW-0472">Membrane</keyword>
<keyword evidence="3" id="KW-1003">Cell membrane</keyword>
<dbReference type="EMBL" id="VGLS01000677">
    <property type="protein sequence ID" value="MBM3225759.1"/>
    <property type="molecule type" value="Genomic_DNA"/>
</dbReference>
<dbReference type="AlphaFoldDB" id="A0A937W5E4"/>
<evidence type="ECO:0000256" key="3">
    <source>
        <dbReference type="ARBA" id="ARBA00022475"/>
    </source>
</evidence>
<keyword evidence="5 7" id="KW-1133">Transmembrane helix</keyword>
<evidence type="ECO:0000313" key="10">
    <source>
        <dbReference type="Proteomes" id="UP000712673"/>
    </source>
</evidence>
<dbReference type="InterPro" id="IPR035906">
    <property type="entry name" value="MetI-like_sf"/>
</dbReference>
<proteinExistence type="inferred from homology"/>
<evidence type="ECO:0000256" key="1">
    <source>
        <dbReference type="ARBA" id="ARBA00004651"/>
    </source>
</evidence>
<dbReference type="CDD" id="cd06261">
    <property type="entry name" value="TM_PBP2"/>
    <property type="match status" value="1"/>
</dbReference>
<gene>
    <name evidence="9" type="ORF">FJZ47_18440</name>
</gene>
<organism evidence="9 10">
    <name type="scientific">Tectimicrobiota bacterium</name>
    <dbReference type="NCBI Taxonomy" id="2528274"/>
    <lineage>
        <taxon>Bacteria</taxon>
        <taxon>Pseudomonadati</taxon>
        <taxon>Nitrospinota/Tectimicrobiota group</taxon>
        <taxon>Candidatus Tectimicrobiota</taxon>
    </lineage>
</organism>
<comment type="similarity">
    <text evidence="7">Belongs to the binding-protein-dependent transport system permease family.</text>
</comment>
<dbReference type="Gene3D" id="1.10.3720.10">
    <property type="entry name" value="MetI-like"/>
    <property type="match status" value="1"/>
</dbReference>
<dbReference type="PANTHER" id="PTHR32243">
    <property type="entry name" value="MALTOSE TRANSPORT SYSTEM PERMEASE-RELATED"/>
    <property type="match status" value="1"/>
</dbReference>
<sequence length="282" mass="31685">MEARVGETFRKRLIVFYIPLFLFLVALLLPFYWMLITSLKPDFELYNARNAPFVVWHPTLTHWWHLLGNTLFTRWAWNTFWIATASTAISLFAGVLAGYALSRLTFPGSTGFGILIFITYLVPPTLLFIPLASVIAELHLLDSPWALILTYPTFLVPFSAWLLMGYFKTIPRELEECARIDGATRLQAMTRIVLPLGMPGILSAGIFSFTLSWNEFLYALVFISSPQQKTIPVGVVSELIKGDVFFWGALMAGALFGSIPVAFVYSFFVEHYVSGMTGAVKG</sequence>
<dbReference type="GO" id="GO:0055085">
    <property type="term" value="P:transmembrane transport"/>
    <property type="evidence" value="ECO:0007669"/>
    <property type="project" value="InterPro"/>
</dbReference>